<dbReference type="PANTHER" id="PTHR10417">
    <property type="entry name" value="GLUCOCORTICOID MODULATORY ELEMENT-BINDING PROTEIN"/>
    <property type="match status" value="1"/>
</dbReference>
<evidence type="ECO:0000259" key="7">
    <source>
        <dbReference type="PROSITE" id="PS50864"/>
    </source>
</evidence>
<dbReference type="PROSITE" id="PS50864">
    <property type="entry name" value="SAND"/>
    <property type="match status" value="1"/>
</dbReference>
<evidence type="ECO:0000256" key="5">
    <source>
        <dbReference type="ARBA" id="ARBA00023163"/>
    </source>
</evidence>
<evidence type="ECO:0000256" key="1">
    <source>
        <dbReference type="ARBA" id="ARBA00022723"/>
    </source>
</evidence>
<keyword evidence="4" id="KW-0238">DNA-binding</keyword>
<dbReference type="Pfam" id="PF01342">
    <property type="entry name" value="SAND"/>
    <property type="match status" value="1"/>
</dbReference>
<evidence type="ECO:0000256" key="3">
    <source>
        <dbReference type="ARBA" id="ARBA00023015"/>
    </source>
</evidence>
<gene>
    <name evidence="8" type="ORF">MSPICULIGERA_LOCUS6534</name>
</gene>
<dbReference type="SMART" id="SM00258">
    <property type="entry name" value="SAND"/>
    <property type="match status" value="1"/>
</dbReference>
<protein>
    <recommendedName>
        <fullName evidence="7">SAND domain-containing protein</fullName>
    </recommendedName>
</protein>
<keyword evidence="2" id="KW-0862">Zinc</keyword>
<evidence type="ECO:0000256" key="4">
    <source>
        <dbReference type="ARBA" id="ARBA00023125"/>
    </source>
</evidence>
<feature type="domain" description="SAND" evidence="7">
    <location>
        <begin position="1"/>
        <end position="61"/>
    </location>
</feature>
<evidence type="ECO:0000256" key="2">
    <source>
        <dbReference type="ARBA" id="ARBA00022833"/>
    </source>
</evidence>
<dbReference type="AlphaFoldDB" id="A0AA36CFD9"/>
<dbReference type="InterPro" id="IPR010919">
    <property type="entry name" value="SAND-like_dom_sf"/>
</dbReference>
<accession>A0AA36CFD9</accession>
<keyword evidence="9" id="KW-1185">Reference proteome</keyword>
<feature type="non-terminal residue" evidence="8">
    <location>
        <position position="278"/>
    </location>
</feature>
<dbReference type="PANTHER" id="PTHR10417:SF4">
    <property type="entry name" value="SAND DOMAIN-CONTAINING PROTEIN-RELATED"/>
    <property type="match status" value="1"/>
</dbReference>
<proteinExistence type="predicted"/>
<keyword evidence="5" id="KW-0804">Transcription</keyword>
<evidence type="ECO:0000313" key="9">
    <source>
        <dbReference type="Proteomes" id="UP001177023"/>
    </source>
</evidence>
<dbReference type="Pfam" id="PF25892">
    <property type="entry name" value="Spe-44"/>
    <property type="match status" value="1"/>
</dbReference>
<reference evidence="8" key="1">
    <citation type="submission" date="2023-06" db="EMBL/GenBank/DDBJ databases">
        <authorList>
            <person name="Delattre M."/>
        </authorList>
    </citation>
    <scope>NUCLEOTIDE SEQUENCE</scope>
    <source>
        <strain evidence="8">AF72</strain>
    </source>
</reference>
<evidence type="ECO:0000313" key="8">
    <source>
        <dbReference type="EMBL" id="CAJ0568003.1"/>
    </source>
</evidence>
<evidence type="ECO:0000256" key="6">
    <source>
        <dbReference type="ARBA" id="ARBA00023242"/>
    </source>
</evidence>
<dbReference type="GO" id="GO:0046872">
    <property type="term" value="F:metal ion binding"/>
    <property type="evidence" value="ECO:0007669"/>
    <property type="project" value="UniProtKB-KW"/>
</dbReference>
<dbReference type="SUPFAM" id="SSF63763">
    <property type="entry name" value="SAND domain-like"/>
    <property type="match status" value="1"/>
</dbReference>
<comment type="caution">
    <text evidence="8">The sequence shown here is derived from an EMBL/GenBank/DDBJ whole genome shotgun (WGS) entry which is preliminary data.</text>
</comment>
<keyword evidence="1" id="KW-0479">Metal-binding</keyword>
<name>A0AA36CFD9_9BILA</name>
<dbReference type="Proteomes" id="UP001177023">
    <property type="component" value="Unassembled WGS sequence"/>
</dbReference>
<organism evidence="8 9">
    <name type="scientific">Mesorhabditis spiculigera</name>
    <dbReference type="NCBI Taxonomy" id="96644"/>
    <lineage>
        <taxon>Eukaryota</taxon>
        <taxon>Metazoa</taxon>
        <taxon>Ecdysozoa</taxon>
        <taxon>Nematoda</taxon>
        <taxon>Chromadorea</taxon>
        <taxon>Rhabditida</taxon>
        <taxon>Rhabditina</taxon>
        <taxon>Rhabditomorpha</taxon>
        <taxon>Rhabditoidea</taxon>
        <taxon>Rhabditidae</taxon>
        <taxon>Mesorhabditinae</taxon>
        <taxon>Mesorhabditis</taxon>
    </lineage>
</organism>
<dbReference type="EMBL" id="CATQJA010001633">
    <property type="protein sequence ID" value="CAJ0568003.1"/>
    <property type="molecule type" value="Genomic_DNA"/>
</dbReference>
<dbReference type="Gene3D" id="3.10.390.10">
    <property type="entry name" value="SAND domain-like"/>
    <property type="match status" value="1"/>
</dbReference>
<keyword evidence="6" id="KW-0539">Nucleus</keyword>
<dbReference type="GO" id="GO:0003677">
    <property type="term" value="F:DNA binding"/>
    <property type="evidence" value="ECO:0007669"/>
    <property type="project" value="UniProtKB-KW"/>
</dbReference>
<keyword evidence="3" id="KW-0805">Transcription regulation</keyword>
<dbReference type="InterPro" id="IPR000770">
    <property type="entry name" value="SAND_dom"/>
</dbReference>
<dbReference type="InterPro" id="IPR059099">
    <property type="entry name" value="GMEB1/2/Spe-44_dom"/>
</dbReference>
<sequence length="278" mass="31245">MHVELFLCPGIHQPCIELGHEMVSPKEFTVRANKDKQKDWKGSIRIGKSNLRTLMELRTFDFFNHAQYCSAKSLNNNNNGLPMMLQTPSEISMTPRVPTNDEILHRLPATPENVGRVMHSDATTFWPQMQQIGLLDEIVDTMLSELDTIRNETRVHNITPRVCATLSRLCSSLDLTPIVAAKLRSRPPPPPPPPQPIFQALPTSDLLSGERKRSLDEALLSRQLGAAGMMPELKKPRAQYPQMVQSPLIEALLKVQTTYQMHQAPFANMDLLLNLALG</sequence>